<sequence>MRKLINFTILCLILSGCASNIKKSRITYLFPVETENSISEFLKGQKSKFAVFYFERVKDNPTTKVHVETFKSKEALETALSNSTLGNRYVFIDYKYYPVLFDYDFKFYSNEKNGKPQVSVINEANGNQEEKDIPALTYRMKNQHLIGYKKNIRIIDWSNYVIIDDKGNIVENGL</sequence>
<dbReference type="RefSeq" id="WP_120713715.1">
    <property type="nucleotide sequence ID" value="NZ_RBCJ01000005.1"/>
</dbReference>
<gene>
    <name evidence="1" type="ORF">D7Z94_21490</name>
</gene>
<evidence type="ECO:0000313" key="2">
    <source>
        <dbReference type="Proteomes" id="UP000276603"/>
    </source>
</evidence>
<evidence type="ECO:0008006" key="3">
    <source>
        <dbReference type="Google" id="ProtNLM"/>
    </source>
</evidence>
<comment type="caution">
    <text evidence="1">The sequence shown here is derived from an EMBL/GenBank/DDBJ whole genome shotgun (WGS) entry which is preliminary data.</text>
</comment>
<reference evidence="1 2" key="1">
    <citation type="submission" date="2018-10" db="EMBL/GenBank/DDBJ databases">
        <title>Ulvibacterium marinum gen. nov., sp. nov., a novel marine bacterium of the family Flavobacteriaceae, isolated from a culture of the green alga Ulva prolifera.</title>
        <authorList>
            <person name="Zhang Z."/>
        </authorList>
    </citation>
    <scope>NUCLEOTIDE SEQUENCE [LARGE SCALE GENOMIC DNA]</scope>
    <source>
        <strain evidence="1 2">CCMM003</strain>
    </source>
</reference>
<name>A0A3B0C2A1_9FLAO</name>
<dbReference type="Proteomes" id="UP000276603">
    <property type="component" value="Unassembled WGS sequence"/>
</dbReference>
<dbReference type="AlphaFoldDB" id="A0A3B0C2A1"/>
<dbReference type="EMBL" id="RBCJ01000005">
    <property type="protein sequence ID" value="RKN77817.1"/>
    <property type="molecule type" value="Genomic_DNA"/>
</dbReference>
<organism evidence="1 2">
    <name type="scientific">Ulvibacterium marinum</name>
    <dbReference type="NCBI Taxonomy" id="2419782"/>
    <lineage>
        <taxon>Bacteria</taxon>
        <taxon>Pseudomonadati</taxon>
        <taxon>Bacteroidota</taxon>
        <taxon>Flavobacteriia</taxon>
        <taxon>Flavobacteriales</taxon>
        <taxon>Flavobacteriaceae</taxon>
        <taxon>Ulvibacterium</taxon>
    </lineage>
</organism>
<accession>A0A3B0C2A1</accession>
<protein>
    <recommendedName>
        <fullName evidence="3">Lipoprotein</fullName>
    </recommendedName>
</protein>
<evidence type="ECO:0000313" key="1">
    <source>
        <dbReference type="EMBL" id="RKN77817.1"/>
    </source>
</evidence>
<dbReference type="OrthoDB" id="1368803at2"/>
<dbReference type="PROSITE" id="PS51257">
    <property type="entry name" value="PROKAR_LIPOPROTEIN"/>
    <property type="match status" value="1"/>
</dbReference>
<keyword evidence="2" id="KW-1185">Reference proteome</keyword>
<proteinExistence type="predicted"/>